<proteinExistence type="predicted"/>
<gene>
    <name evidence="1" type="ORF">NE237_026836</name>
</gene>
<organism evidence="1 2">
    <name type="scientific">Protea cynaroides</name>
    <dbReference type="NCBI Taxonomy" id="273540"/>
    <lineage>
        <taxon>Eukaryota</taxon>
        <taxon>Viridiplantae</taxon>
        <taxon>Streptophyta</taxon>
        <taxon>Embryophyta</taxon>
        <taxon>Tracheophyta</taxon>
        <taxon>Spermatophyta</taxon>
        <taxon>Magnoliopsida</taxon>
        <taxon>Proteales</taxon>
        <taxon>Proteaceae</taxon>
        <taxon>Protea</taxon>
    </lineage>
</organism>
<dbReference type="Proteomes" id="UP001141806">
    <property type="component" value="Unassembled WGS sequence"/>
</dbReference>
<name>A0A9Q0GQP2_9MAGN</name>
<evidence type="ECO:0000313" key="1">
    <source>
        <dbReference type="EMBL" id="KAJ4950004.1"/>
    </source>
</evidence>
<accession>A0A9Q0GQP2</accession>
<dbReference type="OrthoDB" id="1934748at2759"/>
<protein>
    <submittedName>
        <fullName evidence="1">Uncharacterized protein</fullName>
    </submittedName>
</protein>
<dbReference type="PANTHER" id="PTHR47076">
    <property type="entry name" value="NHL DOMAIN PROTEIN"/>
    <property type="match status" value="1"/>
</dbReference>
<evidence type="ECO:0000313" key="2">
    <source>
        <dbReference type="Proteomes" id="UP001141806"/>
    </source>
</evidence>
<dbReference type="AlphaFoldDB" id="A0A9Q0GQP2"/>
<keyword evidence="2" id="KW-1185">Reference proteome</keyword>
<reference evidence="1" key="1">
    <citation type="journal article" date="2023" name="Plant J.">
        <title>The genome of the king protea, Protea cynaroides.</title>
        <authorList>
            <person name="Chang J."/>
            <person name="Duong T.A."/>
            <person name="Schoeman C."/>
            <person name="Ma X."/>
            <person name="Roodt D."/>
            <person name="Barker N."/>
            <person name="Li Z."/>
            <person name="Van de Peer Y."/>
            <person name="Mizrachi E."/>
        </authorList>
    </citation>
    <scope>NUCLEOTIDE SEQUENCE</scope>
    <source>
        <tissue evidence="1">Young leaves</tissue>
    </source>
</reference>
<sequence length="143" mass="16782">MDAHLDEKSSLLHNNSAILEEDENEGDEEDYEEEGYKNNGCGCIRLFCVGRKRRRNRKSHLWRRKLKEVKVITELLCGPKWKNLIRKLSVFVNNINRNKRKRVPQFQYDPQTYALNFDHGIEDDASHLDFISRLPPPSNINSG</sequence>
<dbReference type="EMBL" id="JAMYWD010000012">
    <property type="protein sequence ID" value="KAJ4950004.1"/>
    <property type="molecule type" value="Genomic_DNA"/>
</dbReference>
<dbReference type="PANTHER" id="PTHR47076:SF1">
    <property type="entry name" value="NHL DOMAIN PROTEIN"/>
    <property type="match status" value="1"/>
</dbReference>
<comment type="caution">
    <text evidence="1">The sequence shown here is derived from an EMBL/GenBank/DDBJ whole genome shotgun (WGS) entry which is preliminary data.</text>
</comment>